<evidence type="ECO:0000256" key="1">
    <source>
        <dbReference type="SAM" id="MobiDB-lite"/>
    </source>
</evidence>
<feature type="signal peptide" evidence="2">
    <location>
        <begin position="1"/>
        <end position="20"/>
    </location>
</feature>
<proteinExistence type="predicted"/>
<evidence type="ECO:0000313" key="4">
    <source>
        <dbReference type="Proteomes" id="UP001201163"/>
    </source>
</evidence>
<feature type="compositionally biased region" description="Polar residues" evidence="1">
    <location>
        <begin position="60"/>
        <end position="74"/>
    </location>
</feature>
<dbReference type="AlphaFoldDB" id="A0AAD4LAT5"/>
<feature type="chain" id="PRO_5042046955" evidence="2">
    <location>
        <begin position="21"/>
        <end position="301"/>
    </location>
</feature>
<evidence type="ECO:0000256" key="2">
    <source>
        <dbReference type="SAM" id="SignalP"/>
    </source>
</evidence>
<dbReference type="Proteomes" id="UP001201163">
    <property type="component" value="Unassembled WGS sequence"/>
</dbReference>
<reference evidence="3" key="1">
    <citation type="submission" date="2022-01" db="EMBL/GenBank/DDBJ databases">
        <title>Comparative genomics reveals a dynamic genome evolution in the ectomycorrhizal milk-cap (Lactarius) mushrooms.</title>
        <authorList>
            <consortium name="DOE Joint Genome Institute"/>
            <person name="Lebreton A."/>
            <person name="Tang N."/>
            <person name="Kuo A."/>
            <person name="LaButti K."/>
            <person name="Drula E."/>
            <person name="Barry K."/>
            <person name="Clum A."/>
            <person name="Lipzen A."/>
            <person name="Mousain D."/>
            <person name="Ng V."/>
            <person name="Wang R."/>
            <person name="Wang X."/>
            <person name="Dai Y."/>
            <person name="Henrissat B."/>
            <person name="Grigoriev I.V."/>
            <person name="Guerin-Laguette A."/>
            <person name="Yu F."/>
            <person name="Martin F.M."/>
        </authorList>
    </citation>
    <scope>NUCLEOTIDE SEQUENCE</scope>
    <source>
        <strain evidence="3">QP</strain>
    </source>
</reference>
<organism evidence="3 4">
    <name type="scientific">Lactarius akahatsu</name>
    <dbReference type="NCBI Taxonomy" id="416441"/>
    <lineage>
        <taxon>Eukaryota</taxon>
        <taxon>Fungi</taxon>
        <taxon>Dikarya</taxon>
        <taxon>Basidiomycota</taxon>
        <taxon>Agaricomycotina</taxon>
        <taxon>Agaricomycetes</taxon>
        <taxon>Russulales</taxon>
        <taxon>Russulaceae</taxon>
        <taxon>Lactarius</taxon>
    </lineage>
</organism>
<evidence type="ECO:0000313" key="3">
    <source>
        <dbReference type="EMBL" id="KAH8982717.1"/>
    </source>
</evidence>
<name>A0AAD4LAT5_9AGAM</name>
<feature type="region of interest" description="Disordered" evidence="1">
    <location>
        <begin position="51"/>
        <end position="74"/>
    </location>
</feature>
<protein>
    <submittedName>
        <fullName evidence="3">Uncharacterized protein</fullName>
    </submittedName>
</protein>
<keyword evidence="2" id="KW-0732">Signal</keyword>
<dbReference type="EMBL" id="JAKELL010000097">
    <property type="protein sequence ID" value="KAH8982717.1"/>
    <property type="molecule type" value="Genomic_DNA"/>
</dbReference>
<accession>A0AAD4LAT5</accession>
<comment type="caution">
    <text evidence="3">The sequence shown here is derived from an EMBL/GenBank/DDBJ whole genome shotgun (WGS) entry which is preliminary data.</text>
</comment>
<sequence length="301" mass="33100">MVCPYHWLFIGLGVVVVAYARPTHTRSMSGPLSGEVTLVVNPPRLHEVYTPKRSLLDSPDIQNPNSPTLTSASDHQYQDPTFATIPHPPANARCSQAHPSHSLHTLLECGLIPFTASRVTAAANLLVHCFPTSSALASVAETRDTLTVARETTRKPNCIRQGQELAMKYPNEIRPTMPFNAVVGVVINNANIHGNYSTCTTPCLGMPSLLPSHLSLPSFASNPFVCEHAMVCAPLQPHMPFTIDRLGQMVCNYTRYRMSRINIRSRLAIFMDDEEATSEGYCGTVITNWNVGGQKGSYRIR</sequence>
<keyword evidence="4" id="KW-1185">Reference proteome</keyword>
<gene>
    <name evidence="3" type="ORF">EDB92DRAFT_1633369</name>
</gene>